<feature type="binding site" evidence="11">
    <location>
        <position position="364"/>
    </location>
    <ligand>
        <name>substrate</name>
    </ligand>
</feature>
<keyword evidence="15" id="KW-1185">Reference proteome</keyword>
<dbReference type="GO" id="GO:0042838">
    <property type="term" value="P:D-glucarate catabolic process"/>
    <property type="evidence" value="ECO:0007669"/>
    <property type="project" value="UniProtKB-UniPathway"/>
</dbReference>
<dbReference type="InterPro" id="IPR029017">
    <property type="entry name" value="Enolase-like_N"/>
</dbReference>
<evidence type="ECO:0000256" key="4">
    <source>
        <dbReference type="ARBA" id="ARBA00009938"/>
    </source>
</evidence>
<feature type="domain" description="Mandelate racemase/muconate lactonizing enzyme C-terminal" evidence="13">
    <location>
        <begin position="181"/>
        <end position="281"/>
    </location>
</feature>
<dbReference type="SUPFAM" id="SSF54826">
    <property type="entry name" value="Enolase N-terminal domain-like"/>
    <property type="match status" value="1"/>
</dbReference>
<comment type="cofactor">
    <cofactor evidence="2 12">
        <name>Mg(2+)</name>
        <dbReference type="ChEBI" id="CHEBI:18420"/>
    </cofactor>
</comment>
<dbReference type="GO" id="GO:0000287">
    <property type="term" value="F:magnesium ion binding"/>
    <property type="evidence" value="ECO:0007669"/>
    <property type="project" value="UniProtKB-UniRule"/>
</dbReference>
<dbReference type="SFLD" id="SFLDS00001">
    <property type="entry name" value="Enolase"/>
    <property type="match status" value="1"/>
</dbReference>
<feature type="binding site" evidence="11">
    <location>
        <position position="201"/>
    </location>
    <ligand>
        <name>substrate</name>
    </ligand>
</feature>
<organism evidence="14 15">
    <name type="scientific">Oceanobacillus arenosus</name>
    <dbReference type="NCBI Taxonomy" id="1229153"/>
    <lineage>
        <taxon>Bacteria</taxon>
        <taxon>Bacillati</taxon>
        <taxon>Bacillota</taxon>
        <taxon>Bacilli</taxon>
        <taxon>Bacillales</taxon>
        <taxon>Bacillaceae</taxon>
        <taxon>Oceanobacillus</taxon>
    </lineage>
</organism>
<feature type="active site" description="Proton acceptor" evidence="10">
    <location>
        <position position="203"/>
    </location>
</feature>
<feature type="binding site" evidence="11">
    <location>
        <position position="99"/>
    </location>
    <ligand>
        <name>substrate</name>
    </ligand>
</feature>
<dbReference type="InterPro" id="IPR013342">
    <property type="entry name" value="Mandelate_racemase_C"/>
</dbReference>
<keyword evidence="6 12" id="KW-0479">Metal-binding</keyword>
<evidence type="ECO:0000256" key="5">
    <source>
        <dbReference type="ARBA" id="ARBA00011973"/>
    </source>
</evidence>
<feature type="active site" description="Proton acceptor" evidence="10">
    <location>
        <position position="335"/>
    </location>
</feature>
<dbReference type="Proteomes" id="UP000257143">
    <property type="component" value="Unassembled WGS sequence"/>
</dbReference>
<evidence type="ECO:0000256" key="2">
    <source>
        <dbReference type="ARBA" id="ARBA00001946"/>
    </source>
</evidence>
<dbReference type="PANTHER" id="PTHR48080:SF4">
    <property type="entry name" value="GLUCARATE DEHYDRATASE"/>
    <property type="match status" value="1"/>
</dbReference>
<evidence type="ECO:0000256" key="11">
    <source>
        <dbReference type="PIRSR" id="PIRSR617653-2"/>
    </source>
</evidence>
<feature type="binding site" evidence="12">
    <location>
        <position position="262"/>
    </location>
    <ligand>
        <name>Mg(2+)</name>
        <dbReference type="ChEBI" id="CHEBI:18420"/>
    </ligand>
</feature>
<dbReference type="SFLD" id="SFLDG00055">
    <property type="entry name" value="glucarate_dehydratase"/>
    <property type="match status" value="1"/>
</dbReference>
<evidence type="ECO:0000256" key="7">
    <source>
        <dbReference type="ARBA" id="ARBA00022842"/>
    </source>
</evidence>
<feature type="binding site" evidence="12">
    <location>
        <position position="285"/>
    </location>
    <ligand>
        <name>Mg(2+)</name>
        <dbReference type="ChEBI" id="CHEBI:18420"/>
    </ligand>
</feature>
<dbReference type="Pfam" id="PF13378">
    <property type="entry name" value="MR_MLE_C"/>
    <property type="match status" value="1"/>
</dbReference>
<evidence type="ECO:0000259" key="13">
    <source>
        <dbReference type="SMART" id="SM00922"/>
    </source>
</evidence>
<comment type="pathway">
    <text evidence="3">Carbohydrate acid metabolism; D-glucarate degradation; 2,5-dioxopentanoate from D-glucarate: step 1/2.</text>
</comment>
<comment type="catalytic activity">
    <reaction evidence="1">
        <text>D-glucarate = 5-dehydro-4-deoxy-D-glucarate + H2O</text>
        <dbReference type="Rhea" id="RHEA:14573"/>
        <dbReference type="ChEBI" id="CHEBI:15377"/>
        <dbReference type="ChEBI" id="CHEBI:30612"/>
        <dbReference type="ChEBI" id="CHEBI:42819"/>
        <dbReference type="EC" id="4.2.1.40"/>
    </reaction>
</comment>
<feature type="binding site" evidence="11">
    <location>
        <position position="146"/>
    </location>
    <ligand>
        <name>substrate</name>
    </ligand>
</feature>
<dbReference type="InterPro" id="IPR036849">
    <property type="entry name" value="Enolase-like_C_sf"/>
</dbReference>
<dbReference type="RefSeq" id="WP_115773699.1">
    <property type="nucleotide sequence ID" value="NZ_PIOC01000017.1"/>
</dbReference>
<sequence length="441" mass="48908">MTTPTITKMQVIPVAGYDSMLLNLSGAHSPFFTRNIVILEDNSGNIGVGEVPGGEAIRRTLEESQPFIIGESIGRYHSILNHVRNKFAFKDVAGRGKQTFDLRTTIHVATALEAALLDLLGKHLGVPVAELLGEGKQRDAVDVLGYLFYIGDRKKTDLPYLNDIDSSNGWFRLRHEEALTPDAIVSLAEAAYERYGFQDFKLKGGVLRGEEEMEAVTALAKRFPDARITLDPNGAWSLAEAIDLCKGRNDILAYAEDPCGAEDGYSSREIMAEFRRATGLPTATNMIATDWREIGHAIQLHAVDIPLADPHFWTMQGSVRVAQLCHEWGLTWGSHSNNHFDISLAMFIHVAAAAPGKITAIDTHWIWQDGQRLTKEPLQIKEGKIEVPKVPGLGVEVDLEKIEEANQLYINQKLGARDDAVGMQYLIPGWKFDNKRPCLVR</sequence>
<feature type="binding site" evidence="11">
    <location>
        <begin position="335"/>
        <end position="337"/>
    </location>
    <ligand>
        <name>substrate</name>
    </ligand>
</feature>
<comment type="caution">
    <text evidence="14">The sequence shown here is derived from an EMBL/GenBank/DDBJ whole genome shotgun (WGS) entry which is preliminary data.</text>
</comment>
<reference evidence="15" key="1">
    <citation type="submission" date="2017-11" db="EMBL/GenBank/DDBJ databases">
        <authorList>
            <person name="Zhu W."/>
        </authorList>
    </citation>
    <scope>NUCLEOTIDE SEQUENCE [LARGE SCALE GENOMIC DNA]</scope>
    <source>
        <strain evidence="15">CAU 1183</strain>
    </source>
</reference>
<dbReference type="EMBL" id="PIOC01000017">
    <property type="protein sequence ID" value="RDW18519.1"/>
    <property type="molecule type" value="Genomic_DNA"/>
</dbReference>
<evidence type="ECO:0000256" key="6">
    <source>
        <dbReference type="ARBA" id="ARBA00022723"/>
    </source>
</evidence>
<dbReference type="EC" id="4.2.1.40" evidence="5 9"/>
<keyword evidence="7 12" id="KW-0460">Magnesium</keyword>
<dbReference type="SFLD" id="SFLDF00005">
    <property type="entry name" value="glucarate_dehydratase"/>
    <property type="match status" value="1"/>
</dbReference>
<evidence type="ECO:0000256" key="8">
    <source>
        <dbReference type="ARBA" id="ARBA00023239"/>
    </source>
</evidence>
<evidence type="ECO:0000256" key="1">
    <source>
        <dbReference type="ARBA" id="ARBA00001426"/>
    </source>
</evidence>
<dbReference type="InterPro" id="IPR034598">
    <property type="entry name" value="GlucD-like"/>
</dbReference>
<dbReference type="UniPathway" id="UPA00564">
    <property type="reaction ID" value="UER00627"/>
</dbReference>
<comment type="similarity">
    <text evidence="4">Belongs to the mandelate racemase/muconate lactonizing enzyme family. GlucD subfamily.</text>
</comment>
<dbReference type="Gene3D" id="3.30.390.10">
    <property type="entry name" value="Enolase-like, N-terminal domain"/>
    <property type="match status" value="1"/>
</dbReference>
<evidence type="ECO:0000313" key="14">
    <source>
        <dbReference type="EMBL" id="RDW18519.1"/>
    </source>
</evidence>
<dbReference type="AlphaFoldDB" id="A0A3D8PTP7"/>
<protein>
    <recommendedName>
        <fullName evidence="5 9">Glucarate dehydratase</fullName>
        <ecNumber evidence="5 9">4.2.1.40</ecNumber>
    </recommendedName>
</protein>
<name>A0A3D8PTP7_9BACI</name>
<evidence type="ECO:0000256" key="12">
    <source>
        <dbReference type="PIRSR" id="PIRSR617653-3"/>
    </source>
</evidence>
<evidence type="ECO:0000313" key="15">
    <source>
        <dbReference type="Proteomes" id="UP000257143"/>
    </source>
</evidence>
<feature type="binding site" evidence="11">
    <location>
        <begin position="231"/>
        <end position="233"/>
    </location>
    <ligand>
        <name>substrate</name>
    </ligand>
</feature>
<evidence type="ECO:0000256" key="10">
    <source>
        <dbReference type="PIRSR" id="PIRSR617653-1"/>
    </source>
</evidence>
<dbReference type="NCBIfam" id="TIGR03247">
    <property type="entry name" value="glucar-dehydr"/>
    <property type="match status" value="1"/>
</dbReference>
<feature type="binding site" evidence="11">
    <location>
        <position position="417"/>
    </location>
    <ligand>
        <name>substrate</name>
    </ligand>
</feature>
<evidence type="ECO:0000256" key="3">
    <source>
        <dbReference type="ARBA" id="ARBA00005183"/>
    </source>
</evidence>
<evidence type="ECO:0000256" key="9">
    <source>
        <dbReference type="NCBIfam" id="TIGR03247"/>
    </source>
</evidence>
<dbReference type="InterPro" id="IPR017653">
    <property type="entry name" value="Glucarate_dehydratase"/>
</dbReference>
<dbReference type="PANTHER" id="PTHR48080">
    <property type="entry name" value="D-GALACTONATE DEHYDRATASE-RELATED"/>
    <property type="match status" value="1"/>
</dbReference>
<feature type="binding site" evidence="11">
    <location>
        <position position="285"/>
    </location>
    <ligand>
        <name>substrate</name>
    </ligand>
</feature>
<dbReference type="SUPFAM" id="SSF51604">
    <property type="entry name" value="Enolase C-terminal domain-like"/>
    <property type="match status" value="1"/>
</dbReference>
<dbReference type="InterPro" id="IPR029065">
    <property type="entry name" value="Enolase_C-like"/>
</dbReference>
<proteinExistence type="inferred from homology"/>
<accession>A0A3D8PTP7</accession>
<feature type="binding site" evidence="12">
    <location>
        <position position="231"/>
    </location>
    <ligand>
        <name>Mg(2+)</name>
        <dbReference type="ChEBI" id="CHEBI:18420"/>
    </ligand>
</feature>
<dbReference type="CDD" id="cd03323">
    <property type="entry name" value="D-glucarate_dehydratase"/>
    <property type="match status" value="1"/>
</dbReference>
<keyword evidence="8" id="KW-0456">Lyase</keyword>
<feature type="binding site" evidence="11">
    <location>
        <position position="28"/>
    </location>
    <ligand>
        <name>substrate</name>
    </ligand>
</feature>
<dbReference type="Gene3D" id="3.20.20.120">
    <property type="entry name" value="Enolase-like C-terminal domain"/>
    <property type="match status" value="1"/>
</dbReference>
<dbReference type="OrthoDB" id="193563at2"/>
<dbReference type="SMART" id="SM00922">
    <property type="entry name" value="MR_MLE"/>
    <property type="match status" value="1"/>
</dbReference>
<dbReference type="GO" id="GO:0008872">
    <property type="term" value="F:glucarate dehydratase activity"/>
    <property type="evidence" value="ECO:0007669"/>
    <property type="project" value="UniProtKB-UniRule"/>
</dbReference>
<gene>
    <name evidence="14" type="primary">gudD</name>
    <name evidence="14" type="ORF">CWR48_12440</name>
</gene>
<dbReference type="InterPro" id="IPR034593">
    <property type="entry name" value="DgoD-like"/>
</dbReference>